<dbReference type="PANTHER" id="PTHR47481">
    <property type="match status" value="1"/>
</dbReference>
<proteinExistence type="predicted"/>
<comment type="caution">
    <text evidence="2">The sequence shown here is derived from an EMBL/GenBank/DDBJ whole genome shotgun (WGS) entry which is preliminary data.</text>
</comment>
<evidence type="ECO:0000313" key="3">
    <source>
        <dbReference type="Proteomes" id="UP000652761"/>
    </source>
</evidence>
<evidence type="ECO:0000256" key="1">
    <source>
        <dbReference type="SAM" id="MobiDB-lite"/>
    </source>
</evidence>
<gene>
    <name evidence="2" type="ORF">Taro_033133</name>
</gene>
<dbReference type="EMBL" id="NMUH01002508">
    <property type="protein sequence ID" value="MQM00399.1"/>
    <property type="molecule type" value="Genomic_DNA"/>
</dbReference>
<protein>
    <submittedName>
        <fullName evidence="2">Uncharacterized protein</fullName>
    </submittedName>
</protein>
<evidence type="ECO:0000313" key="2">
    <source>
        <dbReference type="EMBL" id="MQM00399.1"/>
    </source>
</evidence>
<name>A0A843VUH4_COLES</name>
<dbReference type="Pfam" id="PF14223">
    <property type="entry name" value="Retrotran_gag_2"/>
    <property type="match status" value="1"/>
</dbReference>
<sequence length="272" mass="29180">MGIVDCSVPCPPPKFSDPHDASKQIVNPEADIWKQYDNLVMTILMTSVTEAVLPLLVGHSSAASIWSALAKTYGSSSKARVLQLRLQLQQLKKGAFTISDYLQRAKYLQNCLAITADPVSNNDMLLYVLGGLGSEYESFVTAIMTRMDAASLTLDDIQGMLLNQEILLQQHHQNVTDVTTNLARTHLTPDQQRSHDSSPRTNSSGRGRWSRGRGNGAARDQAGPLGEPGHLIVVAGDGGGGLGAPPHGPDGEQYLLPLPAQPSLAAYMPSPC</sequence>
<keyword evidence="3" id="KW-1185">Reference proteome</keyword>
<dbReference type="Proteomes" id="UP000652761">
    <property type="component" value="Unassembled WGS sequence"/>
</dbReference>
<dbReference type="AlphaFoldDB" id="A0A843VUH4"/>
<dbReference type="PANTHER" id="PTHR47481:SF22">
    <property type="entry name" value="RETROTRANSPOSON GAG DOMAIN-CONTAINING PROTEIN"/>
    <property type="match status" value="1"/>
</dbReference>
<reference evidence="2" key="1">
    <citation type="submission" date="2017-07" db="EMBL/GenBank/DDBJ databases">
        <title>Taro Niue Genome Assembly and Annotation.</title>
        <authorList>
            <person name="Atibalentja N."/>
            <person name="Keating K."/>
            <person name="Fields C.J."/>
        </authorList>
    </citation>
    <scope>NUCLEOTIDE SEQUENCE</scope>
    <source>
        <strain evidence="2">Niue_2</strain>
        <tissue evidence="2">Leaf</tissue>
    </source>
</reference>
<organism evidence="2 3">
    <name type="scientific">Colocasia esculenta</name>
    <name type="common">Wild taro</name>
    <name type="synonym">Arum esculentum</name>
    <dbReference type="NCBI Taxonomy" id="4460"/>
    <lineage>
        <taxon>Eukaryota</taxon>
        <taxon>Viridiplantae</taxon>
        <taxon>Streptophyta</taxon>
        <taxon>Embryophyta</taxon>
        <taxon>Tracheophyta</taxon>
        <taxon>Spermatophyta</taxon>
        <taxon>Magnoliopsida</taxon>
        <taxon>Liliopsida</taxon>
        <taxon>Araceae</taxon>
        <taxon>Aroideae</taxon>
        <taxon>Colocasieae</taxon>
        <taxon>Colocasia</taxon>
    </lineage>
</organism>
<feature type="region of interest" description="Disordered" evidence="1">
    <location>
        <begin position="186"/>
        <end position="252"/>
    </location>
</feature>
<dbReference type="OrthoDB" id="786475at2759"/>
<accession>A0A843VUH4</accession>